<dbReference type="PANTHER" id="PTHR34817:SF1">
    <property type="entry name" value="NUCLEOTIDYLTRANSFERASE"/>
    <property type="match status" value="1"/>
</dbReference>
<accession>A0A1W1CI52</accession>
<organism evidence="1">
    <name type="scientific">hydrothermal vent metagenome</name>
    <dbReference type="NCBI Taxonomy" id="652676"/>
    <lineage>
        <taxon>unclassified sequences</taxon>
        <taxon>metagenomes</taxon>
        <taxon>ecological metagenomes</taxon>
    </lineage>
</organism>
<evidence type="ECO:0000313" key="1">
    <source>
        <dbReference type="EMBL" id="SFV65377.1"/>
    </source>
</evidence>
<protein>
    <submittedName>
        <fullName evidence="1">Thioredoxin, phage-associated</fullName>
    </submittedName>
</protein>
<proteinExistence type="predicted"/>
<dbReference type="PANTHER" id="PTHR34817">
    <property type="entry name" value="NUCLEOTIDYLTRANSFERASE"/>
    <property type="match status" value="1"/>
</dbReference>
<dbReference type="InterPro" id="IPR018775">
    <property type="entry name" value="RlaP"/>
</dbReference>
<dbReference type="EMBL" id="FPHE01000140">
    <property type="protein sequence ID" value="SFV65377.1"/>
    <property type="molecule type" value="Genomic_DNA"/>
</dbReference>
<dbReference type="Pfam" id="PF10127">
    <property type="entry name" value="RlaP"/>
    <property type="match status" value="1"/>
</dbReference>
<reference evidence="1" key="1">
    <citation type="submission" date="2016-10" db="EMBL/GenBank/DDBJ databases">
        <authorList>
            <person name="de Groot N.N."/>
        </authorList>
    </citation>
    <scope>NUCLEOTIDE SEQUENCE</scope>
</reference>
<sequence length="355" mass="41644">MNIEKIDIKNLIEKFENEYSCKVVYITKYGSKLYGTDNPNSDTDYKGIFIPNKNDVLLKRDLEHFNFNSNEKNTKNSKDDIDLQLFSIYKFFNLLKKGETGAMDILFSMFREDTQIYNDQEFTSIIKENYKKFYNRNLHSFVGYCVGQSKVYNVRGERFNELHLFVKKFNSLVKEQGDKKLELVFPLIDEMFDEYDYKYINYIIADTSRGSGEIKQGKYVEVLGKRFLGTVTVKYFADKITNMEEQFGNRARASAKGVDFKALSHAVRVISEVEELIDNDFITFPLKNRVYVTSVKEGNETLEDVMDYLDNKLNIVQGKLENSNLPERSDEVFIDALLLKLIGRLVERYYNYFSY</sequence>
<dbReference type="AlphaFoldDB" id="A0A1W1CI52"/>
<gene>
    <name evidence="1" type="ORF">MNB_SV-12-250</name>
</gene>
<name>A0A1W1CI52_9ZZZZ</name>